<organism evidence="1 2">
    <name type="scientific">Phytoactinopolyspora mesophila</name>
    <dbReference type="NCBI Taxonomy" id="2650750"/>
    <lineage>
        <taxon>Bacteria</taxon>
        <taxon>Bacillati</taxon>
        <taxon>Actinomycetota</taxon>
        <taxon>Actinomycetes</taxon>
        <taxon>Jiangellales</taxon>
        <taxon>Jiangellaceae</taxon>
        <taxon>Phytoactinopolyspora</taxon>
    </lineage>
</organism>
<proteinExistence type="predicted"/>
<protein>
    <submittedName>
        <fullName evidence="1">Uncharacterized protein</fullName>
    </submittedName>
</protein>
<dbReference type="RefSeq" id="WP_162449198.1">
    <property type="nucleotide sequence ID" value="NZ_WLZY01000001.1"/>
</dbReference>
<sequence length="410" mass="45003">MSIGFRSFLSVDEGESLIDTVVQHVQQWADVKEVDVPADAPGRSVRSQNDIITVLREGVEGGEAYRWRRDHPLARSTSEIRRTSITAVESPDRPGWIWTEIEVGANTQFSWSSHSTFMSVPGFLRSLIATLPCSDGKTPAAAEPQWITPGHLPDMMDYLADDSRRGPVLVASQATKPEEELQEWATEASWELVGLGSMFLLSQDAEPEFNEMVGRHHAVFPGTVRTYAPNLNLDDPDDSRRHRTLSRERIESSTARRIAHMLGLAQRDRASRIPVPDEIQAVHQVLTLKEDDLVTLSSLPNGAAAPAPAFDGHGAHKVSNGWTVTPQRVAHTEPALWSETDESVRALQAQNAQLRQQVELLTQVAHSYQTCEAAIITAIQALGEEMKMIRSGAAPNATNGAQHTAAAPRG</sequence>
<evidence type="ECO:0000313" key="2">
    <source>
        <dbReference type="Proteomes" id="UP000460435"/>
    </source>
</evidence>
<accession>A0A7K3M031</accession>
<gene>
    <name evidence="1" type="ORF">F7O44_06130</name>
</gene>
<dbReference type="Proteomes" id="UP000460435">
    <property type="component" value="Unassembled WGS sequence"/>
</dbReference>
<comment type="caution">
    <text evidence="1">The sequence shown here is derived from an EMBL/GenBank/DDBJ whole genome shotgun (WGS) entry which is preliminary data.</text>
</comment>
<keyword evidence="2" id="KW-1185">Reference proteome</keyword>
<name>A0A7K3M031_9ACTN</name>
<dbReference type="EMBL" id="WLZY01000001">
    <property type="protein sequence ID" value="NDL56646.1"/>
    <property type="molecule type" value="Genomic_DNA"/>
</dbReference>
<dbReference type="AlphaFoldDB" id="A0A7K3M031"/>
<reference evidence="1 2" key="1">
    <citation type="submission" date="2019-11" db="EMBL/GenBank/DDBJ databases">
        <authorList>
            <person name="Li X.-J."/>
            <person name="Feng X.-M."/>
        </authorList>
    </citation>
    <scope>NUCLEOTIDE SEQUENCE [LARGE SCALE GENOMIC DNA]</scope>
    <source>
        <strain evidence="1 2">XMNu-373</strain>
    </source>
</reference>
<evidence type="ECO:0000313" key="1">
    <source>
        <dbReference type="EMBL" id="NDL56646.1"/>
    </source>
</evidence>